<dbReference type="EMBL" id="MWZD01000015">
    <property type="protein sequence ID" value="PRI11593.1"/>
    <property type="molecule type" value="Genomic_DNA"/>
</dbReference>
<comment type="caution">
    <text evidence="5">The sequence shown here is derived from an EMBL/GenBank/DDBJ whole genome shotgun (WGS) entry which is preliminary data.</text>
</comment>
<dbReference type="InterPro" id="IPR013783">
    <property type="entry name" value="Ig-like_fold"/>
</dbReference>
<evidence type="ECO:0000256" key="3">
    <source>
        <dbReference type="SAM" id="SignalP"/>
    </source>
</evidence>
<dbReference type="GO" id="GO:0005975">
    <property type="term" value="P:carbohydrate metabolic process"/>
    <property type="evidence" value="ECO:0007669"/>
    <property type="project" value="UniProtKB-ARBA"/>
</dbReference>
<accession>A0A2S9QPS8</accession>
<reference evidence="5 6" key="1">
    <citation type="journal article" date="2017" name="New Microbes New Infect">
        <title>Genome sequence of 'Leucobacter massiliensis' sp. nov. isolated from human pharynx after travel to the 2014 Hajj.</title>
        <authorList>
            <person name="Leangapichart T."/>
            <person name="Gautret P."/>
            <person name="Nguyen T.T."/>
            <person name="Armstrong N."/>
            <person name="Rolain J.M."/>
        </authorList>
    </citation>
    <scope>NUCLEOTIDE SEQUENCE [LARGE SCALE GENOMIC DNA]</scope>
    <source>
        <strain evidence="5 6">122RC15</strain>
    </source>
</reference>
<feature type="region of interest" description="Disordered" evidence="1">
    <location>
        <begin position="164"/>
        <end position="185"/>
    </location>
</feature>
<feature type="compositionally biased region" description="Basic and acidic residues" evidence="1">
    <location>
        <begin position="965"/>
        <end position="982"/>
    </location>
</feature>
<organism evidence="5 6">
    <name type="scientific">Leucobacter massiliensis</name>
    <dbReference type="NCBI Taxonomy" id="1686285"/>
    <lineage>
        <taxon>Bacteria</taxon>
        <taxon>Bacillati</taxon>
        <taxon>Actinomycetota</taxon>
        <taxon>Actinomycetes</taxon>
        <taxon>Micrococcales</taxon>
        <taxon>Microbacteriaceae</taxon>
        <taxon>Leucobacter</taxon>
    </lineage>
</organism>
<proteinExistence type="predicted"/>
<dbReference type="AlphaFoldDB" id="A0A2S9QPS8"/>
<feature type="compositionally biased region" description="Low complexity" evidence="1">
    <location>
        <begin position="1029"/>
        <end position="1039"/>
    </location>
</feature>
<dbReference type="Gene3D" id="2.60.40.10">
    <property type="entry name" value="Immunoglobulins"/>
    <property type="match status" value="1"/>
</dbReference>
<name>A0A2S9QPS8_9MICO</name>
<keyword evidence="2" id="KW-0812">Transmembrane</keyword>
<feature type="signal peptide" evidence="3">
    <location>
        <begin position="1"/>
        <end position="36"/>
    </location>
</feature>
<feature type="compositionally biased region" description="Gly residues" evidence="1">
    <location>
        <begin position="1010"/>
        <end position="1028"/>
    </location>
</feature>
<keyword evidence="2" id="KW-0472">Membrane</keyword>
<protein>
    <recommendedName>
        <fullName evidence="4">SpaA-like prealbumin fold domain-containing protein</fullName>
    </recommendedName>
</protein>
<evidence type="ECO:0000256" key="1">
    <source>
        <dbReference type="SAM" id="MobiDB-lite"/>
    </source>
</evidence>
<dbReference type="InterPro" id="IPR041033">
    <property type="entry name" value="SpaA_PFL_dom_1"/>
</dbReference>
<evidence type="ECO:0000256" key="2">
    <source>
        <dbReference type="SAM" id="Phobius"/>
    </source>
</evidence>
<evidence type="ECO:0000259" key="4">
    <source>
        <dbReference type="Pfam" id="PF17802"/>
    </source>
</evidence>
<dbReference type="RefSeq" id="WP_105804865.1">
    <property type="nucleotide sequence ID" value="NZ_MWZD01000015.1"/>
</dbReference>
<keyword evidence="3" id="KW-0732">Signal</keyword>
<sequence>MRVGSERRLGARGGAIVASLLAALLILMGFTPPASAANNVVTVTLPQAASQHNGKPVYESGAPLRVELGYGRMDDGKAVTIELPAQLRVQGELDVDLTGNDAIESVTTDADGNLVVQFADPFPADVNQGVLFLDLDLEPWETSSEEELVWTVDGQPSRFEVVVTSPGDQPKNVTPAERKSAGSADWPAVTVQDGVVQLGADFLGRTIPFTVTVHTDAGGDFEIADALDPGLSYVPGSFAETLTTWDAQGLNRNGPERREIAGYDGTAFTHPVTLAPNSEYTLSYAARITDEAALAAVQAKLQEAYDAAAAAAEEDAGFTFETILGNSATVTGGLDRGELRGESAIRGSVSAAPSPGLGAAFQKQGTPAEATIEPNDDGTLPEPIPASYTLRADLTPFAGFEGTRHELTRNVVIADELPAQIDWLSEAGDFLTAEGIELRPAPVEAGAAPTAEEFAADAYVGSYLVSGKTLLINVGKDVSTDARITVRAEITDVEGLSPSTEGLRPAEAAAYQLRNRAVFHYGTAGGEGSSTAERDADHRLVVPKDPSQGIVDPQRFAKTAQGGEISVRPGEPALIDFTFTVGSGVGDARQATIVDRIDHAVFDVSEETLPQIRESLRGAYDYNYPLDGDTFEVSLNADGDLVIAPGAAFPKAAPWGAAAPDAEGRYTQGYTVTVSIPTHPIAGKQTLDIANSASYTGTDHVTRYDSGTTARATSYGNEMEVRKRLYDAQNDRYTANLRVKLGEDGAPVQDEFVYRVELIPHGLFTNMVQEVDDVLPEGVEFLGFLSEWQMQHEPEATPVPGPMPLTNSQAVAGYDAAENTVTIERGRLTPGQNSTLYFKVRLAEVTPDVGVTNTIGSTDATIVPTNEYPLNLAKTDASDPEKRITDTGAIFRVKQGDTVIADRVFVYEGKLRVAGETPGTHRVVAVPEPGSYTVEEVRAPAGYQRTDEVFSFTVDENGVQSPAEVRIENERTTGGEEPGGREEPEEPGQPGGSDGPEGPDVPGSGDDDAGSGGSERPGDGGSGAGGAWDSGAEADAAAGADAGARADGAAGASGNGHADAAGATGGGLAVTGGGPMSAWIGGAALLLLGGAALLLRERRARRG</sequence>
<evidence type="ECO:0000313" key="6">
    <source>
        <dbReference type="Proteomes" id="UP000238650"/>
    </source>
</evidence>
<dbReference type="OrthoDB" id="3169091at2"/>
<evidence type="ECO:0000313" key="5">
    <source>
        <dbReference type="EMBL" id="PRI11593.1"/>
    </source>
</evidence>
<feature type="transmembrane region" description="Helical" evidence="2">
    <location>
        <begin position="1076"/>
        <end position="1095"/>
    </location>
</feature>
<keyword evidence="2" id="KW-1133">Transmembrane helix</keyword>
<keyword evidence="6" id="KW-1185">Reference proteome</keyword>
<feature type="region of interest" description="Disordered" evidence="1">
    <location>
        <begin position="955"/>
        <end position="1039"/>
    </location>
</feature>
<feature type="chain" id="PRO_5015648586" description="SpaA-like prealbumin fold domain-containing protein" evidence="3">
    <location>
        <begin position="37"/>
        <end position="1103"/>
    </location>
</feature>
<feature type="domain" description="SpaA-like prealbumin fold" evidence="4">
    <location>
        <begin position="888"/>
        <end position="960"/>
    </location>
</feature>
<dbReference type="Proteomes" id="UP000238650">
    <property type="component" value="Unassembled WGS sequence"/>
</dbReference>
<gene>
    <name evidence="5" type="ORF">B4915_05610</name>
</gene>
<dbReference type="Pfam" id="PF17802">
    <property type="entry name" value="SpaA"/>
    <property type="match status" value="1"/>
</dbReference>